<keyword evidence="1 2" id="KW-0597">Phosphoprotein</keyword>
<evidence type="ECO:0008006" key="7">
    <source>
        <dbReference type="Google" id="ProtNLM"/>
    </source>
</evidence>
<evidence type="ECO:0000313" key="6">
    <source>
        <dbReference type="Proteomes" id="UP000013782"/>
    </source>
</evidence>
<feature type="modified residue" description="4-aspartylphosphate" evidence="2">
    <location>
        <position position="58"/>
    </location>
</feature>
<dbReference type="Gene3D" id="3.40.50.2300">
    <property type="match status" value="1"/>
</dbReference>
<dbReference type="PANTHER" id="PTHR44591">
    <property type="entry name" value="STRESS RESPONSE REGULATOR PROTEIN 1"/>
    <property type="match status" value="1"/>
</dbReference>
<dbReference type="InterPro" id="IPR001789">
    <property type="entry name" value="Sig_transdc_resp-reg_receiver"/>
</dbReference>
<feature type="domain" description="Response regulatory" evidence="3">
    <location>
        <begin position="3"/>
        <end position="122"/>
    </location>
</feature>
<organism evidence="5 6">
    <name type="scientific">Enterococcus pallens ATCC BAA-351</name>
    <dbReference type="NCBI Taxonomy" id="1158607"/>
    <lineage>
        <taxon>Bacteria</taxon>
        <taxon>Bacillati</taxon>
        <taxon>Bacillota</taxon>
        <taxon>Bacilli</taxon>
        <taxon>Lactobacillales</taxon>
        <taxon>Enterococcaceae</taxon>
        <taxon>Enterococcus</taxon>
    </lineage>
</organism>
<dbReference type="AlphaFoldDB" id="R2QJ52"/>
<dbReference type="Proteomes" id="UP000013782">
    <property type="component" value="Unassembled WGS sequence"/>
</dbReference>
<dbReference type="PROSITE" id="PS50930">
    <property type="entry name" value="HTH_LYTTR"/>
    <property type="match status" value="1"/>
</dbReference>
<evidence type="ECO:0000259" key="4">
    <source>
        <dbReference type="PROSITE" id="PS50930"/>
    </source>
</evidence>
<dbReference type="SUPFAM" id="SSF52172">
    <property type="entry name" value="CheY-like"/>
    <property type="match status" value="1"/>
</dbReference>
<accession>R2QJ52</accession>
<evidence type="ECO:0000256" key="2">
    <source>
        <dbReference type="PROSITE-ProRule" id="PRU00169"/>
    </source>
</evidence>
<reference evidence="5 6" key="1">
    <citation type="submission" date="2013-02" db="EMBL/GenBank/DDBJ databases">
        <title>The Genome Sequence of Enterococcus pallens BAA-351.</title>
        <authorList>
            <consortium name="The Broad Institute Genome Sequencing Platform"/>
            <consortium name="The Broad Institute Genome Sequencing Center for Infectious Disease"/>
            <person name="Earl A.M."/>
            <person name="Gilmore M.S."/>
            <person name="Lebreton F."/>
            <person name="Walker B."/>
            <person name="Young S.K."/>
            <person name="Zeng Q."/>
            <person name="Gargeya S."/>
            <person name="Fitzgerald M."/>
            <person name="Haas B."/>
            <person name="Abouelleil A."/>
            <person name="Alvarado L."/>
            <person name="Arachchi H.M."/>
            <person name="Berlin A.M."/>
            <person name="Chapman S.B."/>
            <person name="Dewar J."/>
            <person name="Goldberg J."/>
            <person name="Griggs A."/>
            <person name="Gujja S."/>
            <person name="Hansen M."/>
            <person name="Howarth C."/>
            <person name="Imamovic A."/>
            <person name="Larimer J."/>
            <person name="McCowan C."/>
            <person name="Murphy C."/>
            <person name="Neiman D."/>
            <person name="Pearson M."/>
            <person name="Priest M."/>
            <person name="Roberts A."/>
            <person name="Saif S."/>
            <person name="Shea T."/>
            <person name="Sisk P."/>
            <person name="Sykes S."/>
            <person name="Wortman J."/>
            <person name="Nusbaum C."/>
            <person name="Birren B."/>
        </authorList>
    </citation>
    <scope>NUCLEOTIDE SEQUENCE [LARGE SCALE GENOMIC DNA]</scope>
    <source>
        <strain evidence="5 6">ATCC BAA-351</strain>
    </source>
</reference>
<gene>
    <name evidence="5" type="ORF">UAU_01185</name>
</gene>
<feature type="domain" description="HTH LytTR-type" evidence="4">
    <location>
        <begin position="132"/>
        <end position="236"/>
    </location>
</feature>
<evidence type="ECO:0000256" key="1">
    <source>
        <dbReference type="ARBA" id="ARBA00022553"/>
    </source>
</evidence>
<dbReference type="OrthoDB" id="3190595at2"/>
<dbReference type="PATRIC" id="fig|1158607.3.peg.1168"/>
<protein>
    <recommendedName>
        <fullName evidence="7">Response regulatory domain-containing protein</fullName>
    </recommendedName>
</protein>
<sequence>MINILVCDDETHSTQQTTEYLQQLAAGLSLEITVETVSSGEELLTAYQQKSSSLIILDIEMDGLDGLEAAKSLNEELSYTGPIVFLTNHERQLLTSQERGHGYLLEKPVDYPVFVQLLEPILKRLAQDRQRFYFQTVEEEEHSLLAKDILFVQSKRFLREQGVLLKTQEQEYVLADSIDQIQQQLAGDSFYRINQQLLVNLDKVLMLENHYLQLTGDIKVKLHRRDKKAVQEQLFQLV</sequence>
<keyword evidence="6" id="KW-1185">Reference proteome</keyword>
<evidence type="ECO:0000313" key="5">
    <source>
        <dbReference type="EMBL" id="EOH95223.1"/>
    </source>
</evidence>
<dbReference type="STRING" id="160454.RV10_GL002270"/>
<dbReference type="GO" id="GO:0003677">
    <property type="term" value="F:DNA binding"/>
    <property type="evidence" value="ECO:0007669"/>
    <property type="project" value="InterPro"/>
</dbReference>
<dbReference type="RefSeq" id="WP_010756215.1">
    <property type="nucleotide sequence ID" value="NZ_ASWD01000002.1"/>
</dbReference>
<dbReference type="eggNOG" id="COG3279">
    <property type="taxonomic scope" value="Bacteria"/>
</dbReference>
<dbReference type="InterPro" id="IPR007492">
    <property type="entry name" value="LytTR_DNA-bd_dom"/>
</dbReference>
<dbReference type="SMART" id="SM00850">
    <property type="entry name" value="LytTR"/>
    <property type="match status" value="1"/>
</dbReference>
<dbReference type="SMART" id="SM00448">
    <property type="entry name" value="REC"/>
    <property type="match status" value="1"/>
</dbReference>
<dbReference type="Gene3D" id="2.40.50.1020">
    <property type="entry name" value="LytTr DNA-binding domain"/>
    <property type="match status" value="1"/>
</dbReference>
<name>R2QJ52_9ENTE</name>
<dbReference type="PROSITE" id="PS50110">
    <property type="entry name" value="RESPONSE_REGULATORY"/>
    <property type="match status" value="1"/>
</dbReference>
<dbReference type="Pfam" id="PF00072">
    <property type="entry name" value="Response_reg"/>
    <property type="match status" value="1"/>
</dbReference>
<dbReference type="HOGENOM" id="CLU_000445_14_2_9"/>
<dbReference type="Pfam" id="PF04397">
    <property type="entry name" value="LytTR"/>
    <property type="match status" value="1"/>
</dbReference>
<dbReference type="InterPro" id="IPR050595">
    <property type="entry name" value="Bact_response_regulator"/>
</dbReference>
<dbReference type="GO" id="GO:0000160">
    <property type="term" value="P:phosphorelay signal transduction system"/>
    <property type="evidence" value="ECO:0007669"/>
    <property type="project" value="InterPro"/>
</dbReference>
<dbReference type="EMBL" id="AJAQ01000011">
    <property type="protein sequence ID" value="EOH95223.1"/>
    <property type="molecule type" value="Genomic_DNA"/>
</dbReference>
<evidence type="ECO:0000259" key="3">
    <source>
        <dbReference type="PROSITE" id="PS50110"/>
    </source>
</evidence>
<dbReference type="PANTHER" id="PTHR44591:SF3">
    <property type="entry name" value="RESPONSE REGULATORY DOMAIN-CONTAINING PROTEIN"/>
    <property type="match status" value="1"/>
</dbReference>
<comment type="caution">
    <text evidence="5">The sequence shown here is derived from an EMBL/GenBank/DDBJ whole genome shotgun (WGS) entry which is preliminary data.</text>
</comment>
<dbReference type="InterPro" id="IPR011006">
    <property type="entry name" value="CheY-like_superfamily"/>
</dbReference>
<proteinExistence type="predicted"/>